<evidence type="ECO:0000313" key="3">
    <source>
        <dbReference type="Proteomes" id="UP000271974"/>
    </source>
</evidence>
<reference evidence="2 3" key="1">
    <citation type="submission" date="2019-01" db="EMBL/GenBank/DDBJ databases">
        <title>A draft genome assembly of the solar-powered sea slug Elysia chlorotica.</title>
        <authorList>
            <person name="Cai H."/>
            <person name="Li Q."/>
            <person name="Fang X."/>
            <person name="Li J."/>
            <person name="Curtis N.E."/>
            <person name="Altenburger A."/>
            <person name="Shibata T."/>
            <person name="Feng M."/>
            <person name="Maeda T."/>
            <person name="Schwartz J.A."/>
            <person name="Shigenobu S."/>
            <person name="Lundholm N."/>
            <person name="Nishiyama T."/>
            <person name="Yang H."/>
            <person name="Hasebe M."/>
            <person name="Li S."/>
            <person name="Pierce S.K."/>
            <person name="Wang J."/>
        </authorList>
    </citation>
    <scope>NUCLEOTIDE SEQUENCE [LARGE SCALE GENOMIC DNA]</scope>
    <source>
        <strain evidence="2">EC2010</strain>
        <tissue evidence="2">Whole organism of an adult</tissue>
    </source>
</reference>
<name>A0A433SZH7_ELYCH</name>
<comment type="caution">
    <text evidence="2">The sequence shown here is derived from an EMBL/GenBank/DDBJ whole genome shotgun (WGS) entry which is preliminary data.</text>
</comment>
<dbReference type="AlphaFoldDB" id="A0A433SZH7"/>
<protein>
    <submittedName>
        <fullName evidence="2">Uncharacterized protein</fullName>
    </submittedName>
</protein>
<evidence type="ECO:0000256" key="1">
    <source>
        <dbReference type="SAM" id="MobiDB-lite"/>
    </source>
</evidence>
<dbReference type="EMBL" id="RQTK01000807">
    <property type="protein sequence ID" value="RUS74708.1"/>
    <property type="molecule type" value="Genomic_DNA"/>
</dbReference>
<gene>
    <name evidence="2" type="ORF">EGW08_017538</name>
</gene>
<sequence length="267" mass="29884">MSEIYGATGIISRRSDEIKLGEIREGHRITFPLPIPKKIVCNLCRPPISWKRQKSKHRDALKNVQDAHDNRVAMAFRCSTCGYCCTTLHAGNRHLARSCSYNNCDFVTHAAGVTVATSLDHHLARRHATQMGRRLWHCNGCNITMTGLETREHTCEGAKKRQTRGPPALADESTQPRRSVSSSRRPHRRGLEDQDTTVADAGQDQSTSSLPVTPVRSDLHSPEPEAPSYNTPPMLSPTEQELCYVNLSGDNEDRAFIKFGNRQLWGK</sequence>
<evidence type="ECO:0000313" key="2">
    <source>
        <dbReference type="EMBL" id="RUS74708.1"/>
    </source>
</evidence>
<proteinExistence type="predicted"/>
<dbReference type="OrthoDB" id="10564293at2759"/>
<feature type="region of interest" description="Disordered" evidence="1">
    <location>
        <begin position="154"/>
        <end position="235"/>
    </location>
</feature>
<dbReference type="Proteomes" id="UP000271974">
    <property type="component" value="Unassembled WGS sequence"/>
</dbReference>
<keyword evidence="3" id="KW-1185">Reference proteome</keyword>
<accession>A0A433SZH7</accession>
<organism evidence="2 3">
    <name type="scientific">Elysia chlorotica</name>
    <name type="common">Eastern emerald elysia</name>
    <name type="synonym">Sea slug</name>
    <dbReference type="NCBI Taxonomy" id="188477"/>
    <lineage>
        <taxon>Eukaryota</taxon>
        <taxon>Metazoa</taxon>
        <taxon>Spiralia</taxon>
        <taxon>Lophotrochozoa</taxon>
        <taxon>Mollusca</taxon>
        <taxon>Gastropoda</taxon>
        <taxon>Heterobranchia</taxon>
        <taxon>Euthyneura</taxon>
        <taxon>Panpulmonata</taxon>
        <taxon>Sacoglossa</taxon>
        <taxon>Placobranchoidea</taxon>
        <taxon>Plakobranchidae</taxon>
        <taxon>Elysia</taxon>
    </lineage>
</organism>